<gene>
    <name evidence="6" type="ORF">B0T17DRAFT_592347</name>
</gene>
<evidence type="ECO:0000256" key="4">
    <source>
        <dbReference type="SAM" id="SignalP"/>
    </source>
</evidence>
<organism evidence="6 7">
    <name type="scientific">Bombardia bombarda</name>
    <dbReference type="NCBI Taxonomy" id="252184"/>
    <lineage>
        <taxon>Eukaryota</taxon>
        <taxon>Fungi</taxon>
        <taxon>Dikarya</taxon>
        <taxon>Ascomycota</taxon>
        <taxon>Pezizomycotina</taxon>
        <taxon>Sordariomycetes</taxon>
        <taxon>Sordariomycetidae</taxon>
        <taxon>Sordariales</taxon>
        <taxon>Lasiosphaeriaceae</taxon>
        <taxon>Bombardia</taxon>
    </lineage>
</organism>
<evidence type="ECO:0000259" key="5">
    <source>
        <dbReference type="Pfam" id="PF13360"/>
    </source>
</evidence>
<dbReference type="SUPFAM" id="SSF50998">
    <property type="entry name" value="Quinoprotein alcohol dehydrogenase-like"/>
    <property type="match status" value="2"/>
</dbReference>
<dbReference type="EMBL" id="JAULSR010000006">
    <property type="protein sequence ID" value="KAK0615563.1"/>
    <property type="molecule type" value="Genomic_DNA"/>
</dbReference>
<keyword evidence="3" id="KW-0560">Oxidoreductase</keyword>
<dbReference type="GO" id="GO:0016491">
    <property type="term" value="F:oxidoreductase activity"/>
    <property type="evidence" value="ECO:0007669"/>
    <property type="project" value="UniProtKB-KW"/>
</dbReference>
<evidence type="ECO:0000313" key="7">
    <source>
        <dbReference type="Proteomes" id="UP001174934"/>
    </source>
</evidence>
<dbReference type="InterPro" id="IPR018391">
    <property type="entry name" value="PQQ_b-propeller_rpt"/>
</dbReference>
<reference evidence="6" key="1">
    <citation type="submission" date="2023-06" db="EMBL/GenBank/DDBJ databases">
        <title>Genome-scale phylogeny and comparative genomics of the fungal order Sordariales.</title>
        <authorList>
            <consortium name="Lawrence Berkeley National Laboratory"/>
            <person name="Hensen N."/>
            <person name="Bonometti L."/>
            <person name="Westerberg I."/>
            <person name="Brannstrom I.O."/>
            <person name="Guillou S."/>
            <person name="Cros-Aarteil S."/>
            <person name="Calhoun S."/>
            <person name="Haridas S."/>
            <person name="Kuo A."/>
            <person name="Mondo S."/>
            <person name="Pangilinan J."/>
            <person name="Riley R."/>
            <person name="LaButti K."/>
            <person name="Andreopoulos B."/>
            <person name="Lipzen A."/>
            <person name="Chen C."/>
            <person name="Yanf M."/>
            <person name="Daum C."/>
            <person name="Ng V."/>
            <person name="Clum A."/>
            <person name="Steindorff A."/>
            <person name="Ohm R."/>
            <person name="Martin F."/>
            <person name="Silar P."/>
            <person name="Natvig D."/>
            <person name="Lalanne C."/>
            <person name="Gautier V."/>
            <person name="Ament-velasquez S.L."/>
            <person name="Kruys A."/>
            <person name="Hutchinson M.I."/>
            <person name="Powell A.J."/>
            <person name="Barry K."/>
            <person name="Miller A.N."/>
            <person name="Grigoriev I.V."/>
            <person name="Debuchy R."/>
            <person name="Gladieux P."/>
            <person name="Thoren M.H."/>
            <person name="Johannesson H."/>
        </authorList>
    </citation>
    <scope>NUCLEOTIDE SEQUENCE</scope>
    <source>
        <strain evidence="6">SMH3391-2</strain>
    </source>
</reference>
<dbReference type="PANTHER" id="PTHR32303">
    <property type="entry name" value="QUINOPROTEIN ALCOHOL DEHYDROGENASE (CYTOCHROME C)"/>
    <property type="match status" value="1"/>
</dbReference>
<proteinExistence type="inferred from homology"/>
<evidence type="ECO:0000313" key="6">
    <source>
        <dbReference type="EMBL" id="KAK0615563.1"/>
    </source>
</evidence>
<sequence length="547" mass="57948">MIFVHAIFASLLRLVFGHLFGGVQIHLADTPPTSATPSFSPQPENSYAGWGGGIYNNRWADSHDVTASKLPSLTRVCPGLSYQYGISATPVTVDSTVYYPTWNGSFYAVDFTTCKVQWSLNVTAIIYSYGPLDPQTLTACYVVSRTSPQIDGDILYFGTQAHALLVAVNRHTGAVLAKTQLNPHPLAVVTISPTVYNGVILAGTSSYEEPAPLYFANYPCCSYIGNTVALTFSRRTNTFTTKWDVPTLPANAGWSGAGVWGSQPAVDPGRNQVFFGTGNVYSFPPAFAHCANATADCLPPGVNQEAVIAIDISSGRVNWVRRLTAMDAWNGACITSPIDTANCPSLPPGSDADFGMAPSFVPKKTSGLGRDLLVVGQKNGVVYALSPSDGASVWMRSVRADMTVGGGISWGIAVDDKRVYYTLPYSRAGLAFNVSTTVFGASALGSGSTLWQTPATLGGNNIALTGPTVAGDLVLFPRTGTITGDGTGRDYMNSRGALVVLDKRTGAILKEMQLDTNFQGGIAVQGNWLTTGHVSAEKDGVKPYNLS</sequence>
<dbReference type="Proteomes" id="UP001174934">
    <property type="component" value="Unassembled WGS sequence"/>
</dbReference>
<evidence type="ECO:0000256" key="3">
    <source>
        <dbReference type="ARBA" id="ARBA00023002"/>
    </source>
</evidence>
<keyword evidence="4" id="KW-0732">Signal</keyword>
<comment type="cofactor">
    <cofactor evidence="1">
        <name>pyrroloquinoline quinone</name>
        <dbReference type="ChEBI" id="CHEBI:58442"/>
    </cofactor>
</comment>
<dbReference type="Gene3D" id="2.130.10.10">
    <property type="entry name" value="YVTN repeat-like/Quinoprotein amine dehydrogenase"/>
    <property type="match status" value="1"/>
</dbReference>
<dbReference type="InterPro" id="IPR011047">
    <property type="entry name" value="Quinoprotein_ADH-like_sf"/>
</dbReference>
<name>A0AA40BVU9_9PEZI</name>
<dbReference type="AlphaFoldDB" id="A0AA40BVU9"/>
<feature type="signal peptide" evidence="4">
    <location>
        <begin position="1"/>
        <end position="17"/>
    </location>
</feature>
<keyword evidence="7" id="KW-1185">Reference proteome</keyword>
<dbReference type="Gene3D" id="2.140.10.10">
    <property type="entry name" value="Quinoprotein alcohol dehydrogenase-like superfamily"/>
    <property type="match status" value="1"/>
</dbReference>
<dbReference type="InterPro" id="IPR015943">
    <property type="entry name" value="WD40/YVTN_repeat-like_dom_sf"/>
</dbReference>
<feature type="chain" id="PRO_5041301773" evidence="4">
    <location>
        <begin position="18"/>
        <end position="547"/>
    </location>
</feature>
<dbReference type="InterPro" id="IPR002372">
    <property type="entry name" value="PQQ_rpt_dom"/>
</dbReference>
<accession>A0AA40BVU9</accession>
<dbReference type="PANTHER" id="PTHR32303:SF10">
    <property type="entry name" value="OUTER MEMBRANE PROTEIN ASSEMBLY FACTOR BAMB"/>
    <property type="match status" value="1"/>
</dbReference>
<dbReference type="SMART" id="SM00564">
    <property type="entry name" value="PQQ"/>
    <property type="match status" value="5"/>
</dbReference>
<protein>
    <submittedName>
        <fullName evidence="6">Quinon protein alcohol dehydrogenase-like superfamily</fullName>
    </submittedName>
</protein>
<dbReference type="Pfam" id="PF13360">
    <property type="entry name" value="PQQ_2"/>
    <property type="match status" value="1"/>
</dbReference>
<comment type="similarity">
    <text evidence="2">Belongs to the bacterial PQQ dehydrogenase family.</text>
</comment>
<evidence type="ECO:0000256" key="1">
    <source>
        <dbReference type="ARBA" id="ARBA00001931"/>
    </source>
</evidence>
<evidence type="ECO:0000256" key="2">
    <source>
        <dbReference type="ARBA" id="ARBA00008156"/>
    </source>
</evidence>
<feature type="domain" description="Pyrrolo-quinoline quinone repeat" evidence="5">
    <location>
        <begin position="87"/>
        <end position="205"/>
    </location>
</feature>
<comment type="caution">
    <text evidence="6">The sequence shown here is derived from an EMBL/GenBank/DDBJ whole genome shotgun (WGS) entry which is preliminary data.</text>
</comment>